<evidence type="ECO:0000256" key="1">
    <source>
        <dbReference type="SAM" id="MobiDB-lite"/>
    </source>
</evidence>
<evidence type="ECO:0000313" key="4">
    <source>
        <dbReference type="Proteomes" id="UP000694429"/>
    </source>
</evidence>
<sequence>MGSESFGSWAPGRTCRVPRVPPPAPPPPPGSSPKKSSPAGPAEACERSWAPRGARAPHRSGAVLSPAPTPPRPPPAASCGLLRPPPRPPPLPSPPPPRAALRQGPRGARGRARLSARPVWARAGGGGGPASYGMETPVSRGAGARRKGHWCSLRRPRSAPGPGSDRVAAPRPLARPAPPAPRAPAPPRAPRAPRAPRRPPRPQGPAPCAPRAPPPPPRRGSSGLLLLLLLLLLQLRAPSSASETPKGKQKALLRQREVVDLYNGMCLQGPAGVPGRDGSPGANGIPGTPGIPGRDGFKGEKGECLRESFEESWTPNYKQCSWSSLNYGIDLGKIAECTFTKMRSNSALRVLFSGSLRLKCRNACCQRWYFTFNGAECSGPLPIEAIIYLDQGSPELNSTINIHRTSSVEGLCEGIGAGLVDVAIWVGTCSDYPKGDASTGWNSVSRIIIEELPK</sequence>
<feature type="domain" description="CTHRC1 C-terminal" evidence="2">
    <location>
        <begin position="312"/>
        <end position="449"/>
    </location>
</feature>
<feature type="region of interest" description="Disordered" evidence="1">
    <location>
        <begin position="1"/>
        <end position="220"/>
    </location>
</feature>
<dbReference type="Ensembl" id="ENSCAFT00030039477.1">
    <property type="protein sequence ID" value="ENSCAFP00030034447.1"/>
    <property type="gene ID" value="ENSCAFG00030021510.1"/>
</dbReference>
<protein>
    <recommendedName>
        <fullName evidence="2">CTHRC1 C-terminal domain-containing protein</fullName>
    </recommendedName>
</protein>
<organism evidence="3 4">
    <name type="scientific">Canis lupus familiaris</name>
    <name type="common">Dog</name>
    <name type="synonym">Canis familiaris</name>
    <dbReference type="NCBI Taxonomy" id="9615"/>
    <lineage>
        <taxon>Eukaryota</taxon>
        <taxon>Metazoa</taxon>
        <taxon>Chordata</taxon>
        <taxon>Craniata</taxon>
        <taxon>Vertebrata</taxon>
        <taxon>Euteleostomi</taxon>
        <taxon>Mammalia</taxon>
        <taxon>Eutheria</taxon>
        <taxon>Laurasiatheria</taxon>
        <taxon>Carnivora</taxon>
        <taxon>Caniformia</taxon>
        <taxon>Canidae</taxon>
        <taxon>Canis</taxon>
    </lineage>
</organism>
<reference evidence="3" key="2">
    <citation type="submission" date="2025-08" db="UniProtKB">
        <authorList>
            <consortium name="Ensembl"/>
        </authorList>
    </citation>
    <scope>IDENTIFICATION</scope>
</reference>
<name>A0A8C0RQH2_CANLF</name>
<feature type="region of interest" description="Disordered" evidence="1">
    <location>
        <begin position="272"/>
        <end position="293"/>
    </location>
</feature>
<proteinExistence type="predicted"/>
<feature type="compositionally biased region" description="Low complexity" evidence="1">
    <location>
        <begin position="32"/>
        <end position="41"/>
    </location>
</feature>
<dbReference type="Pfam" id="PF25815">
    <property type="entry name" value="CTHRC1_C"/>
    <property type="match status" value="1"/>
</dbReference>
<evidence type="ECO:0000313" key="3">
    <source>
        <dbReference type="Ensembl" id="ENSCAFP00030034447.1"/>
    </source>
</evidence>
<accession>A0A8C0RQH2</accession>
<dbReference type="Proteomes" id="UP000694429">
    <property type="component" value="Chromosome 13"/>
</dbReference>
<dbReference type="InterPro" id="IPR057873">
    <property type="entry name" value="CTHRC1_C"/>
</dbReference>
<reference evidence="3" key="1">
    <citation type="submission" date="2019-03" db="EMBL/GenBank/DDBJ databases">
        <authorList>
            <person name="Warren W.C."/>
            <person name="Johnson G.S."/>
        </authorList>
    </citation>
    <scope>NUCLEOTIDE SEQUENCE [LARGE SCALE GENOMIC DNA]</scope>
    <source>
        <strain evidence="3">Basenji</strain>
    </source>
</reference>
<feature type="compositionally biased region" description="Pro residues" evidence="1">
    <location>
        <begin position="19"/>
        <end position="31"/>
    </location>
</feature>
<dbReference type="AlphaFoldDB" id="A0A8C0RQH2"/>
<evidence type="ECO:0000259" key="2">
    <source>
        <dbReference type="Pfam" id="PF25815"/>
    </source>
</evidence>
<feature type="compositionally biased region" description="Pro residues" evidence="1">
    <location>
        <begin position="201"/>
        <end position="218"/>
    </location>
</feature>
<feature type="compositionally biased region" description="Pro residues" evidence="1">
    <location>
        <begin position="83"/>
        <end position="98"/>
    </location>
</feature>
<feature type="compositionally biased region" description="Pro residues" evidence="1">
    <location>
        <begin position="67"/>
        <end position="76"/>
    </location>
</feature>
<feature type="compositionally biased region" description="Pro residues" evidence="1">
    <location>
        <begin position="173"/>
        <end position="190"/>
    </location>
</feature>
<feature type="compositionally biased region" description="Basic residues" evidence="1">
    <location>
        <begin position="143"/>
        <end position="157"/>
    </location>
</feature>